<reference evidence="3" key="1">
    <citation type="submission" date="2023-03" db="EMBL/GenBank/DDBJ databases">
        <title>Complete genome of Cladonia borealis.</title>
        <authorList>
            <person name="Park H."/>
        </authorList>
    </citation>
    <scope>NUCLEOTIDE SEQUENCE</scope>
    <source>
        <strain evidence="3">ANT050790</strain>
    </source>
</reference>
<keyword evidence="4" id="KW-1185">Reference proteome</keyword>
<gene>
    <name evidence="3" type="ORF">JMJ35_007463</name>
</gene>
<evidence type="ECO:0000256" key="1">
    <source>
        <dbReference type="SAM" id="Phobius"/>
    </source>
</evidence>
<organism evidence="3 4">
    <name type="scientific">Cladonia borealis</name>
    <dbReference type="NCBI Taxonomy" id="184061"/>
    <lineage>
        <taxon>Eukaryota</taxon>
        <taxon>Fungi</taxon>
        <taxon>Dikarya</taxon>
        <taxon>Ascomycota</taxon>
        <taxon>Pezizomycotina</taxon>
        <taxon>Lecanoromycetes</taxon>
        <taxon>OSLEUM clade</taxon>
        <taxon>Lecanoromycetidae</taxon>
        <taxon>Lecanorales</taxon>
        <taxon>Lecanorineae</taxon>
        <taxon>Cladoniaceae</taxon>
        <taxon>Cladonia</taxon>
    </lineage>
</organism>
<evidence type="ECO:0000259" key="2">
    <source>
        <dbReference type="Pfam" id="PF06985"/>
    </source>
</evidence>
<sequence>MSCFPYPRDTDVEPIRVPLIARTQYSIMGQTNLMDIFKRALNAEVQKIKTAESDGQESISFSLSCLLASAIQSSVFFGIASEALGRNIKHEEFASADSDGPHLSIDLRIPEWYWRELKARWEELDDSLTAAEFYAKRAQLEKTYESAQILVICMDILANGLDNDKLTEILLSIHMLLYLVAYVLESKKLKLIQTTTSSASTKLLKRRMVKNGWCEKRLNHLDASPMFYPALYFLSSIKPPRINTEDHSSCSSERCLVTSKLSRPLHRTDECLCEDVVVPVDRVNTIVASGGIPLVRITRSPLGKTELKVVPYTPSTKFIAISHVWADQQFGSAQNCLPKCQVGYLGEVLSSLPMDDWGLREWVANWWSSRSAEIAPPSRAYEYFWLDSFCIPQAVEHADLRSKAIESMNLIYAAASHTFVFDKGLQALDAGRRPASLVHGGRPTYYSPQDEKLLDVVAYIYASNWMGRAWTLQEGILSGHIVFPLHGSLAYLKLLWPYHDDGIGGFAGFWEYLVTRIPKDYRRSARDLLLGRSKPKTKVSKRLQDGPEPFRELVRDQLYTHMKKSLHVDEYRNYARTPADRAARFVKAHSLLQSRTTTQAEDIPLILMNMSCMNANAISQSKTIDARMKQLFYGLESLPTELLFSDCARLGKCTVDAWIPRQITPESFEGKHNLKLGSAGFTFETRKGAQALKFYLLSSAHPSDRFRLLLPDQKDAKSLKYDVEALQRSNDERPAAPTSVWCIVANNELPERGARFAVNRVVGNKYFLHFDCPLRLTEIDDSKSSSDVQQDPKHECGAVSLNGEFIIERSYEPQILSISRPQNPEQYSDRLIVIGRAIYGTCGLGERYLLRAIWGDENSMSTLFYIFYALYNFKKFRWIERALNAFVHQAWMATYQPNWDPNGPWKWFWKLSNWEPPIPFSTLMKWWCSFTFFFYFQFNLWSGVATVTLYWLPLFSKQELMNMYLTAIFTKIVLSFFF</sequence>
<dbReference type="PANTHER" id="PTHR39596:SF3">
    <property type="entry name" value="HETEROKARYON INCOMPATIBILITY DOMAIN-CONTAINING PROTEIN"/>
    <property type="match status" value="1"/>
</dbReference>
<dbReference type="PANTHER" id="PTHR39596">
    <property type="match status" value="1"/>
</dbReference>
<dbReference type="Proteomes" id="UP001166286">
    <property type="component" value="Unassembled WGS sequence"/>
</dbReference>
<keyword evidence="1" id="KW-1133">Transmembrane helix</keyword>
<dbReference type="EMBL" id="JAFEKC020000017">
    <property type="protein sequence ID" value="KAK0510069.1"/>
    <property type="molecule type" value="Genomic_DNA"/>
</dbReference>
<feature type="transmembrane region" description="Helical" evidence="1">
    <location>
        <begin position="932"/>
        <end position="953"/>
    </location>
</feature>
<dbReference type="AlphaFoldDB" id="A0AA39QXG0"/>
<accession>A0AA39QXG0</accession>
<name>A0AA39QXG0_9LECA</name>
<dbReference type="InterPro" id="IPR010730">
    <property type="entry name" value="HET"/>
</dbReference>
<protein>
    <recommendedName>
        <fullName evidence="2">Heterokaryon incompatibility domain-containing protein</fullName>
    </recommendedName>
</protein>
<evidence type="ECO:0000313" key="3">
    <source>
        <dbReference type="EMBL" id="KAK0510069.1"/>
    </source>
</evidence>
<proteinExistence type="predicted"/>
<comment type="caution">
    <text evidence="3">The sequence shown here is derived from an EMBL/GenBank/DDBJ whole genome shotgun (WGS) entry which is preliminary data.</text>
</comment>
<feature type="domain" description="Heterokaryon incompatibility" evidence="2">
    <location>
        <begin position="319"/>
        <end position="474"/>
    </location>
</feature>
<dbReference type="Pfam" id="PF06985">
    <property type="entry name" value="HET"/>
    <property type="match status" value="1"/>
</dbReference>
<keyword evidence="1" id="KW-0472">Membrane</keyword>
<evidence type="ECO:0000313" key="4">
    <source>
        <dbReference type="Proteomes" id="UP001166286"/>
    </source>
</evidence>
<keyword evidence="1" id="KW-0812">Transmembrane</keyword>